<dbReference type="EMBL" id="SWBO01000004">
    <property type="protein sequence ID" value="TKC01243.1"/>
    <property type="molecule type" value="Genomic_DNA"/>
</dbReference>
<dbReference type="Pfam" id="PF13148">
    <property type="entry name" value="DUF3987"/>
    <property type="match status" value="1"/>
</dbReference>
<dbReference type="Proteomes" id="UP000310477">
    <property type="component" value="Unassembled WGS sequence"/>
</dbReference>
<dbReference type="AlphaFoldDB" id="A0A4V6WMZ8"/>
<keyword evidence="2" id="KW-1185">Reference proteome</keyword>
<dbReference type="OrthoDB" id="2781056at2"/>
<reference evidence="1 2" key="1">
    <citation type="submission" date="2019-04" db="EMBL/GenBank/DDBJ databases">
        <title>Pedobacter sp. AR-2-6 sp. nov., isolated from Arctic soil.</title>
        <authorList>
            <person name="Dahal R.H."/>
            <person name="Kim D.-U."/>
        </authorList>
    </citation>
    <scope>NUCLEOTIDE SEQUENCE [LARGE SCALE GENOMIC DNA]</scope>
    <source>
        <strain evidence="1 2">AR-2-6</strain>
    </source>
</reference>
<accession>A0A4V6WMZ8</accession>
<name>A0A4V6WMZ8_9SPHI</name>
<sequence length="774" mass="88255">MANITEQDFTDLLQLGLKPIPLKWDIASKTVKSHCIAHSEITADNYNIDNFKTKVKSLQGVNGIGIKLFSPFGCVDFDLKNTEDKEVFTKWLKAVTSLDDEILSKICIETTRNAGFHVYIKYQGLKNKVSLAREKNGDEVIAIYTGGTLSYCDPTPGYEMYHNEWQDLQELTDDQFDVLVSTAVSFDKYESKNGGASKTILSAYPKDYESTCIQFDEGITEEAFELILNDMGLFFNPEYKNSPKDPWFKAYLRKGSKAKMSAKVYFKSKKVLIFSGSIQGYPHWADRVDADDHSWVLTPSKLIYYKNDKDWASTIEEIKMIGDSIGIEIVDPPEIILHPRPINDTDRLKVPMDIFSHEFQSIAQVTPFPNEMLAGAYLSALSVLIGNSAVFIASDGFFVKPIIFMAVVASPGSFKSPAAKVSLSHLSEIDHEYMNEYLSKNKEYKIELAEYKNQKKGEGIKEPEKPELKQIQIKDATIEMTIKILSTNTHGCINNSDELSGFLKRMNRYGDNDEAQKWLELYDGNPLTLQRIGRELDYVADPFCSIFGTIQPGVLAALSAKDNAHNGFFHRFLFVYPEPEKKLSFNSFTIPQTIKDNFKSLMQNVYKKDGDKSYYRFSEDALVVYQKWFDEKNVKYNAAESDDIKGIISKYQTYCLKFALILEIEHNPLRDKKIISLTSMENAIRLTEYFFANIHKAMKILSPNSPLDRLNDTQMKLYKSLPVSFSNATATEIAKKLNIKEATCRVYLVRWCKDEPILTSKGDQRNKTYSKIYE</sequence>
<comment type="caution">
    <text evidence="1">The sequence shown here is derived from an EMBL/GenBank/DDBJ whole genome shotgun (WGS) entry which is preliminary data.</text>
</comment>
<evidence type="ECO:0000313" key="1">
    <source>
        <dbReference type="EMBL" id="TKC01243.1"/>
    </source>
</evidence>
<organism evidence="1 2">
    <name type="scientific">Pedobacter cryotolerans</name>
    <dbReference type="NCBI Taxonomy" id="2571270"/>
    <lineage>
        <taxon>Bacteria</taxon>
        <taxon>Pseudomonadati</taxon>
        <taxon>Bacteroidota</taxon>
        <taxon>Sphingobacteriia</taxon>
        <taxon>Sphingobacteriales</taxon>
        <taxon>Sphingobacteriaceae</taxon>
        <taxon>Pedobacter</taxon>
    </lineage>
</organism>
<proteinExistence type="predicted"/>
<protein>
    <submittedName>
        <fullName evidence="1">DUF3987 domain-containing protein</fullName>
    </submittedName>
</protein>
<dbReference type="InterPro" id="IPR025048">
    <property type="entry name" value="DUF3987"/>
</dbReference>
<gene>
    <name evidence="1" type="ORF">FA045_08335</name>
</gene>
<dbReference type="RefSeq" id="WP_136876442.1">
    <property type="nucleotide sequence ID" value="NZ_SWBO01000004.1"/>
</dbReference>
<evidence type="ECO:0000313" key="2">
    <source>
        <dbReference type="Proteomes" id="UP000310477"/>
    </source>
</evidence>